<feature type="compositionally biased region" description="Acidic residues" evidence="1">
    <location>
        <begin position="8"/>
        <end position="19"/>
    </location>
</feature>
<dbReference type="AlphaFoldDB" id="A0A9E4KCL7"/>
<accession>A0A9E4KCL7</accession>
<dbReference type="Proteomes" id="UP000886667">
    <property type="component" value="Unassembled WGS sequence"/>
</dbReference>
<protein>
    <submittedName>
        <fullName evidence="2">Uncharacterized protein</fullName>
    </submittedName>
</protein>
<feature type="compositionally biased region" description="Polar residues" evidence="1">
    <location>
        <begin position="58"/>
        <end position="70"/>
    </location>
</feature>
<evidence type="ECO:0000256" key="1">
    <source>
        <dbReference type="SAM" id="MobiDB-lite"/>
    </source>
</evidence>
<organism evidence="2 3">
    <name type="scientific">Candidatus Thiodiazotropha taylori</name>
    <dbReference type="NCBI Taxonomy" id="2792791"/>
    <lineage>
        <taxon>Bacteria</taxon>
        <taxon>Pseudomonadati</taxon>
        <taxon>Pseudomonadota</taxon>
        <taxon>Gammaproteobacteria</taxon>
        <taxon>Chromatiales</taxon>
        <taxon>Sedimenticolaceae</taxon>
        <taxon>Candidatus Thiodiazotropha</taxon>
    </lineage>
</organism>
<proteinExistence type="predicted"/>
<feature type="region of interest" description="Disordered" evidence="1">
    <location>
        <begin position="208"/>
        <end position="243"/>
    </location>
</feature>
<gene>
    <name evidence="2" type="ORF">JAZ07_05855</name>
</gene>
<dbReference type="EMBL" id="JAEPCM010000186">
    <property type="protein sequence ID" value="MCG7945858.1"/>
    <property type="molecule type" value="Genomic_DNA"/>
</dbReference>
<feature type="compositionally biased region" description="Basic and acidic residues" evidence="1">
    <location>
        <begin position="72"/>
        <end position="82"/>
    </location>
</feature>
<comment type="caution">
    <text evidence="2">The sequence shown here is derived from an EMBL/GenBank/DDBJ whole genome shotgun (WGS) entry which is preliminary data.</text>
</comment>
<sequence length="243" mass="26816">MSNLDEVLNGEETTEEVTEVEAKGDEETVETPSTEHEESSTESVTTETETPAGPTVEELQSQIHGLTQTAVAERRKRQEIESKLNNSPEAKTQQEEAFWADPMGNVSSLVDKKLQENTVNVTDAVLEQVMPDYAEMRNYYLEKAQQNPTLLKTAASQPNPALYIYATGKQMKQVEEVGDIDTWRANEKAKMEQEFETKVQEGVKKALDANSELPGSAGDLRAAQSNSAQPHRELSLGEIVGSS</sequence>
<feature type="compositionally biased region" description="Low complexity" evidence="1">
    <location>
        <begin position="41"/>
        <end position="51"/>
    </location>
</feature>
<feature type="region of interest" description="Disordered" evidence="1">
    <location>
        <begin position="1"/>
        <end position="100"/>
    </location>
</feature>
<reference evidence="2" key="1">
    <citation type="journal article" date="2021" name="Proc. Natl. Acad. Sci. U.S.A.">
        <title>Global biogeography of chemosynthetic symbionts reveals both localized and globally distributed symbiont groups. .</title>
        <authorList>
            <person name="Osvatic J.T."/>
            <person name="Wilkins L.G.E."/>
            <person name="Leibrecht L."/>
            <person name="Leray M."/>
            <person name="Zauner S."/>
            <person name="Polzin J."/>
            <person name="Camacho Y."/>
            <person name="Gros O."/>
            <person name="van Gils J.A."/>
            <person name="Eisen J.A."/>
            <person name="Petersen J.M."/>
            <person name="Yuen B."/>
        </authorList>
    </citation>
    <scope>NUCLEOTIDE SEQUENCE</scope>
    <source>
        <strain evidence="2">MAGclacostrist064TRANS</strain>
    </source>
</reference>
<evidence type="ECO:0000313" key="3">
    <source>
        <dbReference type="Proteomes" id="UP000886667"/>
    </source>
</evidence>
<evidence type="ECO:0000313" key="2">
    <source>
        <dbReference type="EMBL" id="MCG7945858.1"/>
    </source>
</evidence>
<name>A0A9E4KCL7_9GAMM</name>